<evidence type="ECO:0000313" key="2">
    <source>
        <dbReference type="Proteomes" id="UP000267250"/>
    </source>
</evidence>
<protein>
    <submittedName>
        <fullName evidence="1">Uncharacterized protein</fullName>
    </submittedName>
</protein>
<sequence>MKKISTKEYPYYKFTRKNIKKVNSLIAKVTFDNKTVSLNVVFTYIEAFKNIMIKLQKANFSFQKKFFELSKVRLKSH</sequence>
<keyword evidence="2" id="KW-1185">Reference proteome</keyword>
<name>A0A3S9SV98_9FIRM</name>
<dbReference type="EMBL" id="CP016379">
    <property type="protein sequence ID" value="AZR72192.1"/>
    <property type="molecule type" value="Genomic_DNA"/>
</dbReference>
<accession>A0A3S9SV98</accession>
<dbReference type="KEGG" id="aft:BBF96_01535"/>
<proteinExistence type="predicted"/>
<reference evidence="1 2" key="1">
    <citation type="submission" date="2016-07" db="EMBL/GenBank/DDBJ databases">
        <title>Genome and transcriptome analysis of iron-reducing fermentative bacteria Anoxybacter fermentans.</title>
        <authorList>
            <person name="Zeng X."/>
            <person name="Shao Z."/>
        </authorList>
    </citation>
    <scope>NUCLEOTIDE SEQUENCE [LARGE SCALE GENOMIC DNA]</scope>
    <source>
        <strain evidence="1 2">DY22613</strain>
    </source>
</reference>
<evidence type="ECO:0000313" key="1">
    <source>
        <dbReference type="EMBL" id="AZR72192.1"/>
    </source>
</evidence>
<gene>
    <name evidence="1" type="ORF">BBF96_01535</name>
</gene>
<dbReference type="AlphaFoldDB" id="A0A3S9SV98"/>
<dbReference type="Proteomes" id="UP000267250">
    <property type="component" value="Chromosome"/>
</dbReference>
<organism evidence="1 2">
    <name type="scientific">Anoxybacter fermentans</name>
    <dbReference type="NCBI Taxonomy" id="1323375"/>
    <lineage>
        <taxon>Bacteria</taxon>
        <taxon>Bacillati</taxon>
        <taxon>Bacillota</taxon>
        <taxon>Clostridia</taxon>
        <taxon>Halanaerobiales</taxon>
        <taxon>Anoxybacter</taxon>
    </lineage>
</organism>